<dbReference type="CDD" id="cd04848">
    <property type="entry name" value="Peptidases_S8_Autotransporter_serine_protease_like"/>
    <property type="match status" value="1"/>
</dbReference>
<evidence type="ECO:0000256" key="5">
    <source>
        <dbReference type="PROSITE-ProRule" id="PRU01240"/>
    </source>
</evidence>
<evidence type="ECO:0000313" key="10">
    <source>
        <dbReference type="Proteomes" id="UP000698028"/>
    </source>
</evidence>
<dbReference type="Proteomes" id="UP000698028">
    <property type="component" value="Unassembled WGS sequence"/>
</dbReference>
<feature type="signal peptide" evidence="7">
    <location>
        <begin position="1"/>
        <end position="24"/>
    </location>
</feature>
<dbReference type="PROSITE" id="PS51257">
    <property type="entry name" value="PROKAR_LIPOPROTEIN"/>
    <property type="match status" value="1"/>
</dbReference>
<dbReference type="InterPro" id="IPR000209">
    <property type="entry name" value="Peptidase_S8/S53_dom"/>
</dbReference>
<evidence type="ECO:0000256" key="7">
    <source>
        <dbReference type="SAM" id="SignalP"/>
    </source>
</evidence>
<feature type="domain" description="Peptidase S8/S53" evidence="8">
    <location>
        <begin position="89"/>
        <end position="358"/>
    </location>
</feature>
<feature type="compositionally biased region" description="Pro residues" evidence="6">
    <location>
        <begin position="38"/>
        <end position="60"/>
    </location>
</feature>
<dbReference type="RefSeq" id="WP_218632117.1">
    <property type="nucleotide sequence ID" value="NZ_JAHVAH010000001.1"/>
</dbReference>
<dbReference type="PANTHER" id="PTHR43806">
    <property type="entry name" value="PEPTIDASE S8"/>
    <property type="match status" value="1"/>
</dbReference>
<keyword evidence="2 7" id="KW-0732">Signal</keyword>
<dbReference type="PROSITE" id="PS00138">
    <property type="entry name" value="SUBTILASE_SER"/>
    <property type="match status" value="1"/>
</dbReference>
<dbReference type="InterPro" id="IPR034061">
    <property type="entry name" value="Peptidases_S8_Autotransporter"/>
</dbReference>
<evidence type="ECO:0000256" key="6">
    <source>
        <dbReference type="SAM" id="MobiDB-lite"/>
    </source>
</evidence>
<dbReference type="Pfam" id="PF00082">
    <property type="entry name" value="Peptidase_S8"/>
    <property type="match status" value="1"/>
</dbReference>
<reference evidence="9 10" key="1">
    <citation type="submission" date="2021-07" db="EMBL/GenBank/DDBJ databases">
        <title>The draft genome sequence of Sphingomicrobium sp. B8.</title>
        <authorList>
            <person name="Mu L."/>
        </authorList>
    </citation>
    <scope>NUCLEOTIDE SEQUENCE [LARGE SCALE GENOMIC DNA]</scope>
    <source>
        <strain evidence="9 10">B8</strain>
    </source>
</reference>
<feature type="active site" description="Charge relay system" evidence="5">
    <location>
        <position position="131"/>
    </location>
</feature>
<evidence type="ECO:0000313" key="9">
    <source>
        <dbReference type="EMBL" id="MBW0144090.1"/>
    </source>
</evidence>
<gene>
    <name evidence="9" type="ORF">KTQ36_02115</name>
</gene>
<evidence type="ECO:0000256" key="2">
    <source>
        <dbReference type="ARBA" id="ARBA00022729"/>
    </source>
</evidence>
<comment type="similarity">
    <text evidence="5">Belongs to the peptidase S8 family.</text>
</comment>
<accession>A0ABS6V3F9</accession>
<keyword evidence="10" id="KW-1185">Reference proteome</keyword>
<feature type="active site" description="Charge relay system" evidence="5">
    <location>
        <position position="98"/>
    </location>
</feature>
<dbReference type="InterPro" id="IPR050131">
    <property type="entry name" value="Peptidase_S8_subtilisin-like"/>
</dbReference>
<feature type="chain" id="PRO_5045168100" evidence="7">
    <location>
        <begin position="25"/>
        <end position="766"/>
    </location>
</feature>
<protein>
    <submittedName>
        <fullName evidence="9">S8 family serine peptidase</fullName>
    </submittedName>
</protein>
<comment type="caution">
    <text evidence="9">The sequence shown here is derived from an EMBL/GenBank/DDBJ whole genome shotgun (WGS) entry which is preliminary data.</text>
</comment>
<proteinExistence type="inferred from homology"/>
<evidence type="ECO:0000259" key="8">
    <source>
        <dbReference type="Pfam" id="PF00082"/>
    </source>
</evidence>
<sequence>MIRNGLARPTAKTMTAVGAALALAACGGGGGGGGSSPRPLPTPTPTPAPAPAPAPAPTPTPVVNAAEYESSIAALQANALAAYNEGYTGAGIKLAVIDTGINPSLSAFTGRISPTSADVVASRGISDDDGHGTAVSAVAAANADGNDMLGVAFEASIVSLRADEVDSCTGEGEADCEFFDRHIAAGVDRAVLAGASVINMSLGGGGASSQLIASLQAAADAGIVLVVSAGNEGDTPEGVNPNQFALDIAQQVTGGVVIIAGSVGTASDPIMISDFSNRAGTGRNFYLTARGYRVQAPDNTGTQFLWSGTSFSAPAISGAVALLAQAFPNLTGAEIVDILFTSAADRGDLGIDSVYGHGELDIGAAIAPAGTTSVAGTKTAISLADNGELPAAAGDAARHAMSTIITDRYDRAYAFDVNSTLSRAAGRQPLHQSLTGSTLRHNNLDLGKVAFSVSIAPEGGSRVNFGPLFEQMGNVDREQARLITGSVIARIDPETRVAFGFSESASTLTDRLTGDHGTAFLVAKDGQNGTGFTASRDHSFGVRRDFGPVGVTVASEAGSRWTSLAENGRDARYRLDAVTLDRKLFGEGRVRLGLSLLDERETLLGGRLSPALGDDGKGSQTRFIDLSVNQPLGGGFALGLSARRGWTEFGGGAFRTGAYSIDVRRDRLLTADDRLAFRLSQPLRVESGGLDLYLPQAWDWRTESATMGWQQLSLVPSGRELVGEVAYGRGLLGGRLDLNAYYRHQPQHIATADGDVGAAIRFTLGL</sequence>
<keyword evidence="4 5" id="KW-0720">Serine protease</keyword>
<feature type="region of interest" description="Disordered" evidence="6">
    <location>
        <begin position="28"/>
        <end position="62"/>
    </location>
</feature>
<dbReference type="PROSITE" id="PS51892">
    <property type="entry name" value="SUBTILASE"/>
    <property type="match status" value="1"/>
</dbReference>
<keyword evidence="3 5" id="KW-0378">Hydrolase</keyword>
<dbReference type="EMBL" id="JAHVAH010000001">
    <property type="protein sequence ID" value="MBW0144090.1"/>
    <property type="molecule type" value="Genomic_DNA"/>
</dbReference>
<keyword evidence="1 5" id="KW-0645">Protease</keyword>
<evidence type="ECO:0000256" key="1">
    <source>
        <dbReference type="ARBA" id="ARBA00022670"/>
    </source>
</evidence>
<organism evidence="9 10">
    <name type="scientific">Sphingomicrobium clamense</name>
    <dbReference type="NCBI Taxonomy" id="2851013"/>
    <lineage>
        <taxon>Bacteria</taxon>
        <taxon>Pseudomonadati</taxon>
        <taxon>Pseudomonadota</taxon>
        <taxon>Alphaproteobacteria</taxon>
        <taxon>Sphingomonadales</taxon>
        <taxon>Sphingomonadaceae</taxon>
        <taxon>Sphingomicrobium</taxon>
    </lineage>
</organism>
<evidence type="ECO:0000256" key="4">
    <source>
        <dbReference type="ARBA" id="ARBA00022825"/>
    </source>
</evidence>
<dbReference type="InterPro" id="IPR023828">
    <property type="entry name" value="Peptidase_S8_Ser-AS"/>
</dbReference>
<feature type="active site" description="Charge relay system" evidence="5">
    <location>
        <position position="310"/>
    </location>
</feature>
<evidence type="ECO:0000256" key="3">
    <source>
        <dbReference type="ARBA" id="ARBA00022801"/>
    </source>
</evidence>
<name>A0ABS6V3F9_9SPHN</name>
<dbReference type="PANTHER" id="PTHR43806:SF11">
    <property type="entry name" value="CEREVISIN-RELATED"/>
    <property type="match status" value="1"/>
</dbReference>